<dbReference type="AlphaFoldDB" id="A0A913ZGX3"/>
<evidence type="ECO:0000256" key="4">
    <source>
        <dbReference type="ARBA" id="ARBA00023015"/>
    </source>
</evidence>
<evidence type="ECO:0000256" key="7">
    <source>
        <dbReference type="ARBA" id="ARBA00023242"/>
    </source>
</evidence>
<dbReference type="Proteomes" id="UP000887568">
    <property type="component" value="Unplaced"/>
</dbReference>
<protein>
    <recommendedName>
        <fullName evidence="3 9">General transcription factor IIF subunit 2</fullName>
    </recommendedName>
    <alternativeName>
        <fullName evidence="8 9">Transcription initiation factor IIF subunit beta</fullName>
    </alternativeName>
</protein>
<dbReference type="GO" id="GO:0003677">
    <property type="term" value="F:DNA binding"/>
    <property type="evidence" value="ECO:0007669"/>
    <property type="project" value="UniProtKB-UniRule"/>
</dbReference>
<evidence type="ECO:0000313" key="12">
    <source>
        <dbReference type="EnsemblMetazoa" id="XP_038051037.1"/>
    </source>
</evidence>
<comment type="function">
    <text evidence="9">TFIIF is a general transcription initiation factor that binds to RNA polymerase II and helps to recruit it to the initiation complex in collaboration with TFIIB.</text>
</comment>
<dbReference type="InterPro" id="IPR036390">
    <property type="entry name" value="WH_DNA-bd_sf"/>
</dbReference>
<evidence type="ECO:0000256" key="2">
    <source>
        <dbReference type="ARBA" id="ARBA00009543"/>
    </source>
</evidence>
<dbReference type="Gene3D" id="1.10.10.10">
    <property type="entry name" value="Winged helix-like DNA-binding domain superfamily/Winged helix DNA-binding domain"/>
    <property type="match status" value="1"/>
</dbReference>
<comment type="similarity">
    <text evidence="2 9">Belongs to the TFIIF beta subunit family.</text>
</comment>
<evidence type="ECO:0000256" key="6">
    <source>
        <dbReference type="ARBA" id="ARBA00023163"/>
    </source>
</evidence>
<dbReference type="OMA" id="PIADNCY"/>
<dbReference type="InterPro" id="IPR011039">
    <property type="entry name" value="TFIIF_interaction"/>
</dbReference>
<dbReference type="CTD" id="2963"/>
<keyword evidence="7 9" id="KW-0539">Nucleus</keyword>
<evidence type="ECO:0000256" key="5">
    <source>
        <dbReference type="ARBA" id="ARBA00023125"/>
    </source>
</evidence>
<accession>A0A913ZGX3</accession>
<evidence type="ECO:0000313" key="13">
    <source>
        <dbReference type="Proteomes" id="UP000887568"/>
    </source>
</evidence>
<evidence type="ECO:0000256" key="3">
    <source>
        <dbReference type="ARBA" id="ARBA00020815"/>
    </source>
</evidence>
<dbReference type="GO" id="GO:0006368">
    <property type="term" value="P:transcription elongation by RNA polymerase II"/>
    <property type="evidence" value="ECO:0007669"/>
    <property type="project" value="UniProtKB-ARBA"/>
</dbReference>
<keyword evidence="13" id="KW-1185">Reference proteome</keyword>
<dbReference type="InterPro" id="IPR040450">
    <property type="entry name" value="TFIIF_beta_HTH"/>
</dbReference>
<comment type="subcellular location">
    <subcellularLocation>
        <location evidence="1 9">Nucleus</location>
    </subcellularLocation>
</comment>
<dbReference type="InterPro" id="IPR003196">
    <property type="entry name" value="TFIIF_beta"/>
</dbReference>
<keyword evidence="4 9" id="KW-0805">Transcription regulation</keyword>
<dbReference type="SUPFAM" id="SSF46785">
    <property type="entry name" value="Winged helix' DNA-binding domain"/>
    <property type="match status" value="1"/>
</dbReference>
<keyword evidence="6 9" id="KW-0804">Transcription</keyword>
<evidence type="ECO:0000256" key="9">
    <source>
        <dbReference type="PIRNR" id="PIRNR015849"/>
    </source>
</evidence>
<dbReference type="Pfam" id="PF02270">
    <property type="entry name" value="TFIIF_beta"/>
    <property type="match status" value="1"/>
</dbReference>
<feature type="domain" description="TFIIF beta subunit N-terminal" evidence="11">
    <location>
        <begin position="13"/>
        <end position="156"/>
    </location>
</feature>
<sequence>MSDKATIDISGCNNGLWLVKVPKYISERWEKADDSGEIGKIKVGQRFGKPDIHFSMKRDLASMKLKEDDTGMPTENKFQVLSASDRTLMVFSEEVEHETSEQGEASKADLAIEGKVASRLECRPLVDDRYMEMKRKHIENAQKPTRMTKLEDKVVQSFKPIMNHTHNVEYDRRKKEEGKKARMDKHKVQDILFNAFEKHQYYAFKDLVRLTQQPTPYLKEILKEIGIYNMRAPHKQMWELKPEYRHYTEAEDKESTT</sequence>
<dbReference type="Pfam" id="PF17683">
    <property type="entry name" value="TFIIF_beta_N"/>
    <property type="match status" value="1"/>
</dbReference>
<reference evidence="12" key="1">
    <citation type="submission" date="2022-11" db="UniProtKB">
        <authorList>
            <consortium name="EnsemblMetazoa"/>
        </authorList>
    </citation>
    <scope>IDENTIFICATION</scope>
</reference>
<evidence type="ECO:0000256" key="1">
    <source>
        <dbReference type="ARBA" id="ARBA00004123"/>
    </source>
</evidence>
<dbReference type="PANTHER" id="PTHR10445:SF0">
    <property type="entry name" value="GENERAL TRANSCRIPTION FACTOR IIF SUBUNIT 2"/>
    <property type="match status" value="1"/>
</dbReference>
<dbReference type="OrthoDB" id="26094at2759"/>
<dbReference type="EnsemblMetazoa" id="XM_038195109.1">
    <property type="protein sequence ID" value="XP_038051037.1"/>
    <property type="gene ID" value="LOC119724172"/>
</dbReference>
<dbReference type="GO" id="GO:0005674">
    <property type="term" value="C:transcription factor TFIIF complex"/>
    <property type="evidence" value="ECO:0007669"/>
    <property type="project" value="InterPro"/>
</dbReference>
<dbReference type="InterPro" id="IPR040504">
    <property type="entry name" value="TFIIF_beta_N"/>
</dbReference>
<dbReference type="FunFam" id="1.10.10.10:FF:000035">
    <property type="entry name" value="General transcription factor IIF subunit 2"/>
    <property type="match status" value="1"/>
</dbReference>
<feature type="domain" description="TFIIF beta subunit HTH" evidence="10">
    <location>
        <begin position="181"/>
        <end position="245"/>
    </location>
</feature>
<dbReference type="CDD" id="cd07980">
    <property type="entry name" value="TFIIF_beta"/>
    <property type="match status" value="1"/>
</dbReference>
<dbReference type="GO" id="GO:0006367">
    <property type="term" value="P:transcription initiation at RNA polymerase II promoter"/>
    <property type="evidence" value="ECO:0007669"/>
    <property type="project" value="UniProtKB-UniRule"/>
</dbReference>
<evidence type="ECO:0000256" key="8">
    <source>
        <dbReference type="ARBA" id="ARBA00033388"/>
    </source>
</evidence>
<organism evidence="12 13">
    <name type="scientific">Patiria miniata</name>
    <name type="common">Bat star</name>
    <name type="synonym">Asterina miniata</name>
    <dbReference type="NCBI Taxonomy" id="46514"/>
    <lineage>
        <taxon>Eukaryota</taxon>
        <taxon>Metazoa</taxon>
        <taxon>Echinodermata</taxon>
        <taxon>Eleutherozoa</taxon>
        <taxon>Asterozoa</taxon>
        <taxon>Asteroidea</taxon>
        <taxon>Valvatacea</taxon>
        <taxon>Valvatida</taxon>
        <taxon>Asterinidae</taxon>
        <taxon>Patiria</taxon>
    </lineage>
</organism>
<proteinExistence type="inferred from homology"/>
<evidence type="ECO:0000259" key="10">
    <source>
        <dbReference type="Pfam" id="PF02270"/>
    </source>
</evidence>
<dbReference type="RefSeq" id="XP_038051037.1">
    <property type="nucleotide sequence ID" value="XM_038195109.1"/>
</dbReference>
<dbReference type="PANTHER" id="PTHR10445">
    <property type="entry name" value="GENERAL TRANSCRIPTION FACTOR IIF SUBUNIT 2"/>
    <property type="match status" value="1"/>
</dbReference>
<dbReference type="SUPFAM" id="SSF50916">
    <property type="entry name" value="Rap30/74 interaction domains"/>
    <property type="match status" value="1"/>
</dbReference>
<dbReference type="GeneID" id="119724172"/>
<name>A0A913ZGX3_PATMI</name>
<dbReference type="InterPro" id="IPR036388">
    <property type="entry name" value="WH-like_DNA-bd_sf"/>
</dbReference>
<keyword evidence="5 9" id="KW-0238">DNA-binding</keyword>
<evidence type="ECO:0000259" key="11">
    <source>
        <dbReference type="Pfam" id="PF17683"/>
    </source>
</evidence>
<dbReference type="PIRSF" id="PIRSF015849">
    <property type="entry name" value="TFIIF-beta"/>
    <property type="match status" value="1"/>
</dbReference>